<evidence type="ECO:0000313" key="3">
    <source>
        <dbReference type="EMBL" id="KAH8035327.1"/>
    </source>
</evidence>
<accession>A0A9J6EM54</accession>
<organism evidence="3 4">
    <name type="scientific">Rhipicephalus microplus</name>
    <name type="common">Cattle tick</name>
    <name type="synonym">Boophilus microplus</name>
    <dbReference type="NCBI Taxonomy" id="6941"/>
    <lineage>
        <taxon>Eukaryota</taxon>
        <taxon>Metazoa</taxon>
        <taxon>Ecdysozoa</taxon>
        <taxon>Arthropoda</taxon>
        <taxon>Chelicerata</taxon>
        <taxon>Arachnida</taxon>
        <taxon>Acari</taxon>
        <taxon>Parasitiformes</taxon>
        <taxon>Ixodida</taxon>
        <taxon>Ixodoidea</taxon>
        <taxon>Ixodidae</taxon>
        <taxon>Rhipicephalinae</taxon>
        <taxon>Rhipicephalus</taxon>
        <taxon>Boophilus</taxon>
    </lineage>
</organism>
<dbReference type="PANTHER" id="PTHR45237:SF2">
    <property type="entry name" value="POSSIBLE PARA-NITROBENZYL ESTERASE"/>
    <property type="match status" value="1"/>
</dbReference>
<protein>
    <recommendedName>
        <fullName evidence="2">Carboxylesterase type B domain-containing protein</fullName>
    </recommendedName>
</protein>
<name>A0A9J6EM54_RHIMP</name>
<dbReference type="Proteomes" id="UP000821866">
    <property type="component" value="Chromosome 11"/>
</dbReference>
<keyword evidence="1" id="KW-0325">Glycoprotein</keyword>
<dbReference type="InterPro" id="IPR002018">
    <property type="entry name" value="CarbesteraseB"/>
</dbReference>
<dbReference type="AlphaFoldDB" id="A0A9J6EM54"/>
<gene>
    <name evidence="3" type="ORF">HPB51_004568</name>
</gene>
<reference evidence="3" key="1">
    <citation type="journal article" date="2020" name="Cell">
        <title>Large-Scale Comparative Analyses of Tick Genomes Elucidate Their Genetic Diversity and Vector Capacities.</title>
        <authorList>
            <consortium name="Tick Genome and Microbiome Consortium (TIGMIC)"/>
            <person name="Jia N."/>
            <person name="Wang J."/>
            <person name="Shi W."/>
            <person name="Du L."/>
            <person name="Sun Y."/>
            <person name="Zhan W."/>
            <person name="Jiang J.F."/>
            <person name="Wang Q."/>
            <person name="Zhang B."/>
            <person name="Ji P."/>
            <person name="Bell-Sakyi L."/>
            <person name="Cui X.M."/>
            <person name="Yuan T.T."/>
            <person name="Jiang B.G."/>
            <person name="Yang W.F."/>
            <person name="Lam T.T."/>
            <person name="Chang Q.C."/>
            <person name="Ding S.J."/>
            <person name="Wang X.J."/>
            <person name="Zhu J.G."/>
            <person name="Ruan X.D."/>
            <person name="Zhao L."/>
            <person name="Wei J.T."/>
            <person name="Ye R.Z."/>
            <person name="Que T.C."/>
            <person name="Du C.H."/>
            <person name="Zhou Y.H."/>
            <person name="Cheng J.X."/>
            <person name="Dai P.F."/>
            <person name="Guo W.B."/>
            <person name="Han X.H."/>
            <person name="Huang E.J."/>
            <person name="Li L.F."/>
            <person name="Wei W."/>
            <person name="Gao Y.C."/>
            <person name="Liu J.Z."/>
            <person name="Shao H.Z."/>
            <person name="Wang X."/>
            <person name="Wang C.C."/>
            <person name="Yang T.C."/>
            <person name="Huo Q.B."/>
            <person name="Li W."/>
            <person name="Chen H.Y."/>
            <person name="Chen S.E."/>
            <person name="Zhou L.G."/>
            <person name="Ni X.B."/>
            <person name="Tian J.H."/>
            <person name="Sheng Y."/>
            <person name="Liu T."/>
            <person name="Pan Y.S."/>
            <person name="Xia L.Y."/>
            <person name="Li J."/>
            <person name="Zhao F."/>
            <person name="Cao W.C."/>
        </authorList>
    </citation>
    <scope>NUCLEOTIDE SEQUENCE</scope>
    <source>
        <strain evidence="3">Rmic-2018</strain>
    </source>
</reference>
<dbReference type="Pfam" id="PF00135">
    <property type="entry name" value="COesterase"/>
    <property type="match status" value="1"/>
</dbReference>
<dbReference type="PANTHER" id="PTHR45237">
    <property type="entry name" value="POSSIBLE PARA-NITROBENZYL ESTERASE"/>
    <property type="match status" value="1"/>
</dbReference>
<dbReference type="InterPro" id="IPR029058">
    <property type="entry name" value="AB_hydrolase_fold"/>
</dbReference>
<comment type="caution">
    <text evidence="3">The sequence shown here is derived from an EMBL/GenBank/DDBJ whole genome shotgun (WGS) entry which is preliminary data.</text>
</comment>
<dbReference type="SUPFAM" id="SSF53474">
    <property type="entry name" value="alpha/beta-Hydrolases"/>
    <property type="match status" value="1"/>
</dbReference>
<evidence type="ECO:0000313" key="4">
    <source>
        <dbReference type="Proteomes" id="UP000821866"/>
    </source>
</evidence>
<sequence>MKPQDRQVKRPPCPQQDFYLGMQNVSTTNASEDCLHLNIWAPPSTCDPWPQPNAQGDCKLRTVLLFLYGAAFQNGANSFEARAVSDLFDNTLRDFRELSQMRTVLGD</sequence>
<dbReference type="Gene3D" id="3.40.50.1820">
    <property type="entry name" value="alpha/beta hydrolase"/>
    <property type="match status" value="1"/>
</dbReference>
<evidence type="ECO:0000256" key="1">
    <source>
        <dbReference type="ARBA" id="ARBA00023180"/>
    </source>
</evidence>
<dbReference type="EMBL" id="JABSTU010000003">
    <property type="protein sequence ID" value="KAH8035327.1"/>
    <property type="molecule type" value="Genomic_DNA"/>
</dbReference>
<reference evidence="3" key="2">
    <citation type="submission" date="2021-09" db="EMBL/GenBank/DDBJ databases">
        <authorList>
            <person name="Jia N."/>
            <person name="Wang J."/>
            <person name="Shi W."/>
            <person name="Du L."/>
            <person name="Sun Y."/>
            <person name="Zhan W."/>
            <person name="Jiang J."/>
            <person name="Wang Q."/>
            <person name="Zhang B."/>
            <person name="Ji P."/>
            <person name="Sakyi L.B."/>
            <person name="Cui X."/>
            <person name="Yuan T."/>
            <person name="Jiang B."/>
            <person name="Yang W."/>
            <person name="Lam T.T.-Y."/>
            <person name="Chang Q."/>
            <person name="Ding S."/>
            <person name="Wang X."/>
            <person name="Zhu J."/>
            <person name="Ruan X."/>
            <person name="Zhao L."/>
            <person name="Wei J."/>
            <person name="Que T."/>
            <person name="Du C."/>
            <person name="Cheng J."/>
            <person name="Dai P."/>
            <person name="Han X."/>
            <person name="Huang E."/>
            <person name="Gao Y."/>
            <person name="Liu J."/>
            <person name="Shao H."/>
            <person name="Ye R."/>
            <person name="Li L."/>
            <person name="Wei W."/>
            <person name="Wang X."/>
            <person name="Wang C."/>
            <person name="Huo Q."/>
            <person name="Li W."/>
            <person name="Guo W."/>
            <person name="Chen H."/>
            <person name="Chen S."/>
            <person name="Zhou L."/>
            <person name="Zhou L."/>
            <person name="Ni X."/>
            <person name="Tian J."/>
            <person name="Zhou Y."/>
            <person name="Sheng Y."/>
            <person name="Liu T."/>
            <person name="Pan Y."/>
            <person name="Xia L."/>
            <person name="Li J."/>
            <person name="Zhao F."/>
            <person name="Cao W."/>
        </authorList>
    </citation>
    <scope>NUCLEOTIDE SEQUENCE</scope>
    <source>
        <strain evidence="3">Rmic-2018</strain>
        <tissue evidence="3">Larvae</tissue>
    </source>
</reference>
<evidence type="ECO:0000259" key="2">
    <source>
        <dbReference type="Pfam" id="PF00135"/>
    </source>
</evidence>
<proteinExistence type="predicted"/>
<feature type="domain" description="Carboxylesterase type B" evidence="2">
    <location>
        <begin position="9"/>
        <end position="78"/>
    </location>
</feature>
<keyword evidence="4" id="KW-1185">Reference proteome</keyword>